<comment type="caution">
    <text evidence="2">The sequence shown here is derived from an EMBL/GenBank/DDBJ whole genome shotgun (WGS) entry which is preliminary data.</text>
</comment>
<organism evidence="2 3">
    <name type="scientific">Hymenobacter busanensis</name>
    <dbReference type="NCBI Taxonomy" id="2607656"/>
    <lineage>
        <taxon>Bacteria</taxon>
        <taxon>Pseudomonadati</taxon>
        <taxon>Bacteroidota</taxon>
        <taxon>Cytophagia</taxon>
        <taxon>Cytophagales</taxon>
        <taxon>Hymenobacteraceae</taxon>
        <taxon>Hymenobacter</taxon>
    </lineage>
</organism>
<accession>A0AA88FGY6</accession>
<dbReference type="Proteomes" id="UP000326380">
    <property type="component" value="Unassembled WGS sequence"/>
</dbReference>
<reference evidence="2 3" key="1">
    <citation type="submission" date="2019-09" db="EMBL/GenBank/DDBJ databases">
        <title>Genome sequence of Hymenobacter sp. M3.</title>
        <authorList>
            <person name="Srinivasan S."/>
        </authorList>
    </citation>
    <scope>NUCLEOTIDE SEQUENCE [LARGE SCALE GENOMIC DNA]</scope>
    <source>
        <strain evidence="2 3">M3</strain>
    </source>
</reference>
<evidence type="ECO:0000256" key="1">
    <source>
        <dbReference type="SAM" id="Phobius"/>
    </source>
</evidence>
<keyword evidence="2" id="KW-0121">Carboxypeptidase</keyword>
<keyword evidence="1" id="KW-0472">Membrane</keyword>
<evidence type="ECO:0000313" key="2">
    <source>
        <dbReference type="EMBL" id="KAA9325353.1"/>
    </source>
</evidence>
<dbReference type="GO" id="GO:0004180">
    <property type="term" value="F:carboxypeptidase activity"/>
    <property type="evidence" value="ECO:0007669"/>
    <property type="project" value="UniProtKB-KW"/>
</dbReference>
<dbReference type="SUPFAM" id="SSF49464">
    <property type="entry name" value="Carboxypeptidase regulatory domain-like"/>
    <property type="match status" value="1"/>
</dbReference>
<protein>
    <submittedName>
        <fullName evidence="2">Carboxypeptidase-like regulatory domain-containing protein</fullName>
    </submittedName>
</protein>
<keyword evidence="2" id="KW-0378">Hydrolase</keyword>
<keyword evidence="1" id="KW-0812">Transmembrane</keyword>
<keyword evidence="2" id="KW-0645">Protease</keyword>
<dbReference type="Pfam" id="PF13715">
    <property type="entry name" value="CarbopepD_reg_2"/>
    <property type="match status" value="1"/>
</dbReference>
<keyword evidence="3" id="KW-1185">Reference proteome</keyword>
<gene>
    <name evidence="2" type="ORF">F0P96_20345</name>
</gene>
<name>A0AA88FGY6_9BACT</name>
<dbReference type="EMBL" id="VTWU01000010">
    <property type="protein sequence ID" value="KAA9325353.1"/>
    <property type="molecule type" value="Genomic_DNA"/>
</dbReference>
<dbReference type="InterPro" id="IPR008969">
    <property type="entry name" value="CarboxyPept-like_regulatory"/>
</dbReference>
<feature type="transmembrane region" description="Helical" evidence="1">
    <location>
        <begin position="87"/>
        <end position="104"/>
    </location>
</feature>
<dbReference type="AlphaFoldDB" id="A0AA88FGY6"/>
<evidence type="ECO:0000313" key="3">
    <source>
        <dbReference type="Proteomes" id="UP000326380"/>
    </source>
</evidence>
<keyword evidence="1" id="KW-1133">Transmembrane helix</keyword>
<proteinExistence type="predicted"/>
<sequence length="304" mass="34540">MHISWFRQSKCRMRTRDSSPRALNKPSPNATEKCLRRIFWLNCGLCSRRAAPCSKVSRRRLAPFPGSVKEPYLCYLQPPDMPLIARFRFPLGFLLLVLAAFLALPQHTQAQGQRQVVQFTGIVATGDSLLGVPGAAVFVPKAGRGTATNAYGYFSLPVLAGDSIVIRSLGYRNQYVVIPPDYPRQSYSVIVQLKEDATVLPEVRIFPYLTEKDFKRAFLALELPKERGSRTAENLNEQILRRIFLNAPVTSMANYRQTMQMQQLDQQRRYGTAPNPYSNNPLLNPFSWLQLIQQVKNGDFKKKD</sequence>